<comment type="caution">
    <text evidence="1">The sequence shown here is derived from an EMBL/GenBank/DDBJ whole genome shotgun (WGS) entry which is preliminary data.</text>
</comment>
<dbReference type="AlphaFoldDB" id="A0AAV7RI34"/>
<evidence type="ECO:0008006" key="3">
    <source>
        <dbReference type="Google" id="ProtNLM"/>
    </source>
</evidence>
<reference evidence="1" key="1">
    <citation type="journal article" date="2022" name="bioRxiv">
        <title>Sequencing and chromosome-scale assembly of the giantPleurodeles waltlgenome.</title>
        <authorList>
            <person name="Brown T."/>
            <person name="Elewa A."/>
            <person name="Iarovenko S."/>
            <person name="Subramanian E."/>
            <person name="Araus A.J."/>
            <person name="Petzold A."/>
            <person name="Susuki M."/>
            <person name="Suzuki K.-i.T."/>
            <person name="Hayashi T."/>
            <person name="Toyoda A."/>
            <person name="Oliveira C."/>
            <person name="Osipova E."/>
            <person name="Leigh N.D."/>
            <person name="Simon A."/>
            <person name="Yun M.H."/>
        </authorList>
    </citation>
    <scope>NUCLEOTIDE SEQUENCE</scope>
    <source>
        <strain evidence="1">20211129_DDA</strain>
        <tissue evidence="1">Liver</tissue>
    </source>
</reference>
<sequence>MLLPLLPRVARSVLPPSCIRCIGSLIRGEGPVLDLRPPAPRLPWAPRCSGFQVRVLAECTAWDRRGLPGCTAGFLRCFQDLRFTVLSRQLRLLLLSLAEGPERMPPDSLTPPPVPSWVATRAWPSSQAPPSGSSHHSLGPLFRGRARSPHSDFFLSYRGRAASQLSTCARILALRLCRAGILPCRSVSISGPLSHPGTAMALSVTVS</sequence>
<dbReference type="EMBL" id="JANPWB010000009">
    <property type="protein sequence ID" value="KAJ1151628.1"/>
    <property type="molecule type" value="Genomic_DNA"/>
</dbReference>
<dbReference type="Proteomes" id="UP001066276">
    <property type="component" value="Chromosome 5"/>
</dbReference>
<evidence type="ECO:0000313" key="2">
    <source>
        <dbReference type="Proteomes" id="UP001066276"/>
    </source>
</evidence>
<evidence type="ECO:0000313" key="1">
    <source>
        <dbReference type="EMBL" id="KAJ1151628.1"/>
    </source>
</evidence>
<keyword evidence="2" id="KW-1185">Reference proteome</keyword>
<gene>
    <name evidence="1" type="ORF">NDU88_004408</name>
</gene>
<protein>
    <recommendedName>
        <fullName evidence="3">Secreted protein</fullName>
    </recommendedName>
</protein>
<proteinExistence type="predicted"/>
<name>A0AAV7RI34_PLEWA</name>
<organism evidence="1 2">
    <name type="scientific">Pleurodeles waltl</name>
    <name type="common">Iberian ribbed newt</name>
    <dbReference type="NCBI Taxonomy" id="8319"/>
    <lineage>
        <taxon>Eukaryota</taxon>
        <taxon>Metazoa</taxon>
        <taxon>Chordata</taxon>
        <taxon>Craniata</taxon>
        <taxon>Vertebrata</taxon>
        <taxon>Euteleostomi</taxon>
        <taxon>Amphibia</taxon>
        <taxon>Batrachia</taxon>
        <taxon>Caudata</taxon>
        <taxon>Salamandroidea</taxon>
        <taxon>Salamandridae</taxon>
        <taxon>Pleurodelinae</taxon>
        <taxon>Pleurodeles</taxon>
    </lineage>
</organism>
<accession>A0AAV7RI34</accession>